<dbReference type="InterPro" id="IPR014807">
    <property type="entry name" value="Coa1"/>
</dbReference>
<sequence length="230" mass="24775">STSSCVEAEMLGWRGLPASSHLLRRFRKRATPLPPPPPPSNHPLRSSSSRLFSTSTAPDAAAAEQAVGCGGVKKAPLARRVVHVVLLSLTGGVALSALNDLAIFHGCSSKAIEKAVQNQEIIEALGEPIIRGPWYDASLAVGHRRRTVSCKFPVSGPKGNGILKIKAVRTGDDTWFSFLRHNDWDILISEALLQNNHSQTSRVILTENVPVSDARHKASRSMGPGDLEKK</sequence>
<evidence type="ECO:0000313" key="2">
    <source>
        <dbReference type="EMBL" id="JAT60307.1"/>
    </source>
</evidence>
<dbReference type="Pfam" id="PF08695">
    <property type="entry name" value="Coa1"/>
    <property type="match status" value="1"/>
</dbReference>
<feature type="non-terminal residue" evidence="2">
    <location>
        <position position="1"/>
    </location>
</feature>
<gene>
    <name evidence="2" type="primary">imuB</name>
    <name evidence="2" type="ORF">g.23094</name>
</gene>
<proteinExistence type="predicted"/>
<name>A0A1D1Z079_9ARAE</name>
<feature type="region of interest" description="Disordered" evidence="1">
    <location>
        <begin position="25"/>
        <end position="51"/>
    </location>
</feature>
<dbReference type="PANTHER" id="PTHR35114:SF1">
    <property type="entry name" value="CYTOCHROME OXIDASE COMPLEX ASSEMBLY PROTEIN"/>
    <property type="match status" value="1"/>
</dbReference>
<feature type="compositionally biased region" description="Low complexity" evidence="1">
    <location>
        <begin position="42"/>
        <end position="51"/>
    </location>
</feature>
<feature type="compositionally biased region" description="Pro residues" evidence="1">
    <location>
        <begin position="32"/>
        <end position="41"/>
    </location>
</feature>
<dbReference type="PANTHER" id="PTHR35114">
    <property type="entry name" value="CYTOCHROME OXIDASE COMPLEX ASSEMBLY PROTEIN"/>
    <property type="match status" value="1"/>
</dbReference>
<reference evidence="2" key="1">
    <citation type="submission" date="2015-07" db="EMBL/GenBank/DDBJ databases">
        <title>Transcriptome Assembly of Anthurium amnicola.</title>
        <authorList>
            <person name="Suzuki J."/>
        </authorList>
    </citation>
    <scope>NUCLEOTIDE SEQUENCE</scope>
</reference>
<dbReference type="EMBL" id="GDJX01007629">
    <property type="protein sequence ID" value="JAT60307.1"/>
    <property type="molecule type" value="Transcribed_RNA"/>
</dbReference>
<evidence type="ECO:0000256" key="1">
    <source>
        <dbReference type="SAM" id="MobiDB-lite"/>
    </source>
</evidence>
<dbReference type="AlphaFoldDB" id="A0A1D1Z079"/>
<accession>A0A1D1Z079</accession>
<organism evidence="2">
    <name type="scientific">Anthurium amnicola</name>
    <dbReference type="NCBI Taxonomy" id="1678845"/>
    <lineage>
        <taxon>Eukaryota</taxon>
        <taxon>Viridiplantae</taxon>
        <taxon>Streptophyta</taxon>
        <taxon>Embryophyta</taxon>
        <taxon>Tracheophyta</taxon>
        <taxon>Spermatophyta</taxon>
        <taxon>Magnoliopsida</taxon>
        <taxon>Liliopsida</taxon>
        <taxon>Araceae</taxon>
        <taxon>Pothoideae</taxon>
        <taxon>Potheae</taxon>
        <taxon>Anthurium</taxon>
    </lineage>
</organism>
<protein>
    <submittedName>
        <fullName evidence="2">Protein imuB</fullName>
    </submittedName>
</protein>